<evidence type="ECO:0000313" key="2">
    <source>
        <dbReference type="Proteomes" id="UP000465302"/>
    </source>
</evidence>
<dbReference type="Gene3D" id="3.30.559.10">
    <property type="entry name" value="Chloramphenicol acetyltransferase-like domain"/>
    <property type="match status" value="1"/>
</dbReference>
<dbReference type="EMBL" id="BLKS01000001">
    <property type="protein sequence ID" value="GFG50529.1"/>
    <property type="molecule type" value="Genomic_DNA"/>
</dbReference>
<dbReference type="RefSeq" id="WP_165789286.1">
    <property type="nucleotide sequence ID" value="NZ_BLKS01000001.1"/>
</dbReference>
<evidence type="ECO:0008006" key="3">
    <source>
        <dbReference type="Google" id="ProtNLM"/>
    </source>
</evidence>
<reference evidence="1 2" key="1">
    <citation type="journal article" date="2019" name="Emerg. Microbes Infect.">
        <title>Comprehensive subspecies identification of 175 nontuberculous mycobacteria species based on 7547 genomic profiles.</title>
        <authorList>
            <person name="Matsumoto Y."/>
            <person name="Kinjo T."/>
            <person name="Motooka D."/>
            <person name="Nabeya D."/>
            <person name="Jung N."/>
            <person name="Uechi K."/>
            <person name="Horii T."/>
            <person name="Iida T."/>
            <person name="Fujita J."/>
            <person name="Nakamura S."/>
        </authorList>
    </citation>
    <scope>NUCLEOTIDE SEQUENCE [LARGE SCALE GENOMIC DNA]</scope>
    <source>
        <strain evidence="1 2">JCM 6377</strain>
    </source>
</reference>
<dbReference type="InterPro" id="IPR023213">
    <property type="entry name" value="CAT-like_dom_sf"/>
</dbReference>
<sequence length="482" mass="52884">MWSEACHVAVRTRSAGASDDARVSNRVARPDNRLALLDQSFFTWQQATGEKVAIQIVWVYEHEVDFDGLSRFHRNLGHGLLGRRIERSPLPFARHRWVADQAPPNIDIAECPRPRSELSDWADERSQLPTDPEWGPGWHLGVQPLEDGATAISLVVSHCLVDGLGLAVVILDAIMGKARNLGLPPPHSRTPVRAVVHDVRETAQDTPHIIEAFVAGSKLAGRRWRDRNRPGRTDAVRSLARPALPLPGGDADEVIVVPGITIYTDVDEWDARAKALGGTSNTLLAGLAAKLAERMGRRRATDGAVTLQLPISERGEDDTRANAMSIARVSIDPSTVTNDLRVARDAIKRALATKAQTPDEVRKLLWLMPFRSRRSMERAAEAALADPDCPVYCSYLGDLTSLLCRIDGTDAEYITARATWHHATRQWLERTGGVMRLQSGRINGRITVTVVAYQPGGENTKPALRELAGQALADFGLTGDID</sequence>
<proteinExistence type="predicted"/>
<organism evidence="1 2">
    <name type="scientific">Mycolicibacterium agri</name>
    <name type="common">Mycobacterium agri</name>
    <dbReference type="NCBI Taxonomy" id="36811"/>
    <lineage>
        <taxon>Bacteria</taxon>
        <taxon>Bacillati</taxon>
        <taxon>Actinomycetota</taxon>
        <taxon>Actinomycetes</taxon>
        <taxon>Mycobacteriales</taxon>
        <taxon>Mycobacteriaceae</taxon>
        <taxon>Mycolicibacterium</taxon>
    </lineage>
</organism>
<evidence type="ECO:0000313" key="1">
    <source>
        <dbReference type="EMBL" id="GFG50529.1"/>
    </source>
</evidence>
<name>A0A7I9VZ92_MYCAG</name>
<accession>A0A7I9VZ92</accession>
<dbReference type="AlphaFoldDB" id="A0A7I9VZ92"/>
<comment type="caution">
    <text evidence="1">The sequence shown here is derived from an EMBL/GenBank/DDBJ whole genome shotgun (WGS) entry which is preliminary data.</text>
</comment>
<protein>
    <recommendedName>
        <fullName evidence="3">Diacylglycerol O-acyltransferase</fullName>
    </recommendedName>
</protein>
<dbReference type="Proteomes" id="UP000465302">
    <property type="component" value="Unassembled WGS sequence"/>
</dbReference>
<gene>
    <name evidence="1" type="ORF">MAGR_19700</name>
</gene>
<dbReference type="SUPFAM" id="SSF52777">
    <property type="entry name" value="CoA-dependent acyltransferases"/>
    <property type="match status" value="1"/>
</dbReference>